<dbReference type="Proteomes" id="UP000070376">
    <property type="component" value="Unassembled WGS sequence"/>
</dbReference>
<proteinExistence type="predicted"/>
<reference evidence="4" key="4">
    <citation type="submission" date="2016-01" db="EMBL/GenBank/DDBJ databases">
        <authorList>
            <person name="Mitreva M."/>
            <person name="Pepin K.H."/>
            <person name="Mihindukulasuriya K.A."/>
            <person name="Fulton R."/>
            <person name="Fronick C."/>
            <person name="O'Laughlin M."/>
            <person name="Miner T."/>
            <person name="Herter B."/>
            <person name="Rosa B.A."/>
            <person name="Cordes M."/>
            <person name="Tomlinson C."/>
            <person name="Wollam A."/>
            <person name="Palsikar V.B."/>
            <person name="Mardis E.R."/>
            <person name="Wilson R.K."/>
        </authorList>
    </citation>
    <scope>NUCLEOTIDE SEQUENCE [LARGE SCALE GENOMIC DNA]</scope>
    <source>
        <strain evidence="4">GED7749B</strain>
    </source>
</reference>
<evidence type="ECO:0000313" key="1">
    <source>
        <dbReference type="EMBL" id="AJO24239.1"/>
    </source>
</evidence>
<evidence type="ECO:0000313" key="2">
    <source>
        <dbReference type="EMBL" id="KWZ78772.1"/>
    </source>
</evidence>
<dbReference type="EMBL" id="LRPN01000135">
    <property type="protein sequence ID" value="KWZ78772.1"/>
    <property type="molecule type" value="Genomic_DNA"/>
</dbReference>
<dbReference type="EMBL" id="CP010525">
    <property type="protein sequence ID" value="AJO24239.1"/>
    <property type="molecule type" value="Genomic_DNA"/>
</dbReference>
<reference evidence="1" key="1">
    <citation type="submission" date="2015-01" db="EMBL/GenBank/DDBJ databases">
        <title>Comparative genome analysis of Bacillus coagulans HM-08, Clostridium butyricum HM-68, Bacillus subtilis HM-66 and Bacillus licheniformis BL-09.</title>
        <authorList>
            <person name="Zhang H."/>
        </authorList>
    </citation>
    <scope>NUCLEOTIDE SEQUENCE [LARGE SCALE GENOMIC DNA]</scope>
    <source>
        <strain evidence="1">HM-08</strain>
    </source>
</reference>
<evidence type="ECO:0000313" key="4">
    <source>
        <dbReference type="Proteomes" id="UP000070376"/>
    </source>
</evidence>
<protein>
    <submittedName>
        <fullName evidence="2">Uncharacterized protein</fullName>
    </submittedName>
</protein>
<dbReference type="PATRIC" id="fig|1398.18.peg.3402"/>
<reference evidence="3" key="2">
    <citation type="submission" date="2015-01" db="EMBL/GenBank/DDBJ databases">
        <title>Comparative genome analysis of Bacillus coagulans HM-08, Clostridium butyricum HM-68, Bacillus subtilis HM-66 and Bacillus paralicheniformis BL-09.</title>
        <authorList>
            <person name="Zhang H."/>
        </authorList>
    </citation>
    <scope>NUCLEOTIDE SEQUENCE [LARGE SCALE GENOMIC DNA]</scope>
    <source>
        <strain evidence="3">HM-08</strain>
    </source>
</reference>
<dbReference type="Proteomes" id="UP000032024">
    <property type="component" value="Chromosome"/>
</dbReference>
<keyword evidence="3" id="KW-1185">Reference proteome</keyword>
<sequence>MGLNTADKTFRHTRDIEDRRVIRRRRPLFKEREKKIPIYE</sequence>
<reference evidence="2" key="3">
    <citation type="submission" date="2016-01" db="EMBL/GenBank/DDBJ databases">
        <authorList>
            <person name="Oliw E.H."/>
        </authorList>
    </citation>
    <scope>NUCLEOTIDE SEQUENCE [LARGE SCALE GENOMIC DNA]</scope>
    <source>
        <strain evidence="2">GED7749B</strain>
    </source>
</reference>
<dbReference type="STRING" id="1398.AB434_1881"/>
<evidence type="ECO:0000313" key="3">
    <source>
        <dbReference type="Proteomes" id="UP000032024"/>
    </source>
</evidence>
<dbReference type="AlphaFoldDB" id="A0A0C5CC59"/>
<accession>A0A0C5CC59</accession>
<organism evidence="2 4">
    <name type="scientific">Heyndrickxia coagulans</name>
    <name type="common">Weizmannia coagulans</name>
    <dbReference type="NCBI Taxonomy" id="1398"/>
    <lineage>
        <taxon>Bacteria</taxon>
        <taxon>Bacillati</taxon>
        <taxon>Bacillota</taxon>
        <taxon>Bacilli</taxon>
        <taxon>Bacillales</taxon>
        <taxon>Bacillaceae</taxon>
        <taxon>Heyndrickxia</taxon>
    </lineage>
</organism>
<gene>
    <name evidence="2" type="ORF">HMPREF3213_02871</name>
    <name evidence="1" type="ORF">SB48_HM08orf05516</name>
</gene>
<name>A0A0C5CC59_HEYCO</name>